<proteinExistence type="predicted"/>
<dbReference type="PANTHER" id="PTHR12106">
    <property type="entry name" value="SORTILIN RELATED"/>
    <property type="match status" value="1"/>
</dbReference>
<keyword evidence="1" id="KW-0677">Repeat</keyword>
<dbReference type="CDD" id="cd15482">
    <property type="entry name" value="Sialidase_non-viral"/>
    <property type="match status" value="2"/>
</dbReference>
<dbReference type="STRING" id="1003.SAMN04488541_101126"/>
<dbReference type="InterPro" id="IPR036278">
    <property type="entry name" value="Sialidase_sf"/>
</dbReference>
<evidence type="ECO:0000313" key="6">
    <source>
        <dbReference type="Proteomes" id="UP000199513"/>
    </source>
</evidence>
<dbReference type="SUPFAM" id="SSF110296">
    <property type="entry name" value="Oligoxyloglucan reducing end-specific cellobiohydrolase"/>
    <property type="match status" value="2"/>
</dbReference>
<dbReference type="Proteomes" id="UP000199513">
    <property type="component" value="Unassembled WGS sequence"/>
</dbReference>
<gene>
    <name evidence="5" type="ORF">SAMN04488541_101126</name>
</gene>
<feature type="domain" description="Sortilin N-terminal" evidence="4">
    <location>
        <begin position="157"/>
        <end position="347"/>
    </location>
</feature>
<evidence type="ECO:0000256" key="3">
    <source>
        <dbReference type="SAM" id="SignalP"/>
    </source>
</evidence>
<accession>A0A1I2EUU4</accession>
<dbReference type="AlphaFoldDB" id="A0A1I2EUU4"/>
<feature type="signal peptide" evidence="3">
    <location>
        <begin position="1"/>
        <end position="24"/>
    </location>
</feature>
<dbReference type="InterPro" id="IPR031778">
    <property type="entry name" value="Sortilin_N"/>
</dbReference>
<keyword evidence="3" id="KW-0732">Signal</keyword>
<feature type="chain" id="PRO_5011594936" evidence="3">
    <location>
        <begin position="25"/>
        <end position="991"/>
    </location>
</feature>
<dbReference type="InterPro" id="IPR015943">
    <property type="entry name" value="WD40/YVTN_repeat-like_dom_sf"/>
</dbReference>
<reference evidence="5 6" key="1">
    <citation type="submission" date="2016-10" db="EMBL/GenBank/DDBJ databases">
        <authorList>
            <person name="de Groot N.N."/>
        </authorList>
    </citation>
    <scope>NUCLEOTIDE SEQUENCE [LARGE SCALE GENOMIC DNA]</scope>
    <source>
        <strain>GEY</strain>
        <strain evidence="6">DSM 9560</strain>
    </source>
</reference>
<dbReference type="SUPFAM" id="SSF50939">
    <property type="entry name" value="Sialidases"/>
    <property type="match status" value="1"/>
</dbReference>
<evidence type="ECO:0000256" key="2">
    <source>
        <dbReference type="SAM" id="MobiDB-lite"/>
    </source>
</evidence>
<feature type="domain" description="Sortilin N-terminal" evidence="4">
    <location>
        <begin position="743"/>
        <end position="825"/>
    </location>
</feature>
<keyword evidence="5" id="KW-0675">Receptor</keyword>
<dbReference type="Gene3D" id="2.130.10.10">
    <property type="entry name" value="YVTN repeat-like/Quinoprotein amine dehydrogenase"/>
    <property type="match status" value="5"/>
</dbReference>
<name>A0A1I2EUU4_9BACT</name>
<dbReference type="OrthoDB" id="9757809at2"/>
<evidence type="ECO:0000259" key="4">
    <source>
        <dbReference type="Pfam" id="PF15902"/>
    </source>
</evidence>
<sequence>MKKRLLLILPCLLIFSLFCSVSFAQKKASKPTEPTLPKATSATDRMKGFEKRKELINNSLVANIPFHNIGPTVMSGRVVDIDVNPQDPSVFLVAYASGGLWITENNGSTFKPLFDNEAVMTIGDIAAEWKKDGSLGNIWVGTGENNSSRSSYSGTGIYKSADGGKTWTHLGLEESHHIGRIVLHPTDPNTVWVAALGHLYSPNPERGLYKTTDGGKSWAKTLFVNDNTGAIDLVIDPTNPQILYAATWERSRQAWDFVGNGKGSGIYKSTDGGNTWAKVTTEGSGFPTTAGVGRIGLDIYPKNPNIIYAVMDNQDAQEKKAEETANTLKIKPSMLKTMSADDFMKQSDEDITAYLDRYGIPAIYSAKSIKEDIKNGKYTPKALADYINANDDLFEITVKGLEVYRSDDAGRTWKRTHEKYLEGVVYTYGYYFSQVRVNPNDEQEVFTMGVPVIRSNDGGKTWTALDDTNAHSDHHALWINPNRKGHLILGNDGGLNISYDNGDSWFKLNNIPVGQFYSVNVDMATPYNVYGGLQDNGVWGGSSQNKPTKDWHDSGRYPFQSLMGGDGMQVEIDTRDNATIYTGFQFGNYFRINKNTQERKFITPKHQLGETPYRWNWETPIHLSRHNQDILYMGSHRFHRSLNKGDSFETLSGDLTKGGKEGNVPFGTLTVIHESPKKFGLLYVGSDDGLIHVSKDGGYTWKRISDNLPQNLWVSQVYASHHVESRVYASLNGYRNDHFETYVYVSENYGETWQRIGTALPAEPVNVVKEDPENQNIIYVGTDHGAYASLDRGQTFHAFVKDFPAVPVHDLVVHPRDKEIVLATHGRSFYVGNVAHLQQLKPEILAKEVHIFALKNTNFNERWGASRGEFSTPFTPSFEIAFYANKNMENTVKILSANGLPLKEIKDSSEKGLNFVNYDLTLDEKVVESYQKELSDKAKKEVKLKKAQDGKYYLQAGEYTVQIGNEKQTFKIEAPRERGGRRSTEASPERE</sequence>
<dbReference type="Pfam" id="PF15902">
    <property type="entry name" value="Sortilin-Vps10"/>
    <property type="match status" value="2"/>
</dbReference>
<keyword evidence="6" id="KW-1185">Reference proteome</keyword>
<feature type="region of interest" description="Disordered" evidence="2">
    <location>
        <begin position="970"/>
        <end position="991"/>
    </location>
</feature>
<evidence type="ECO:0000313" key="5">
    <source>
        <dbReference type="EMBL" id="SFE96081.1"/>
    </source>
</evidence>
<protein>
    <submittedName>
        <fullName evidence="5">Sortilin, neurotensin receptor 3</fullName>
    </submittedName>
</protein>
<dbReference type="PANTHER" id="PTHR12106:SF27">
    <property type="entry name" value="SORTILIN-RELATED RECEPTOR"/>
    <property type="match status" value="1"/>
</dbReference>
<evidence type="ECO:0000256" key="1">
    <source>
        <dbReference type="ARBA" id="ARBA00022737"/>
    </source>
</evidence>
<organism evidence="5 6">
    <name type="scientific">Thermoflexibacter ruber</name>
    <dbReference type="NCBI Taxonomy" id="1003"/>
    <lineage>
        <taxon>Bacteria</taxon>
        <taxon>Pseudomonadati</taxon>
        <taxon>Bacteroidota</taxon>
        <taxon>Cytophagia</taxon>
        <taxon>Cytophagales</taxon>
        <taxon>Thermoflexibacteraceae</taxon>
        <taxon>Thermoflexibacter</taxon>
    </lineage>
</organism>
<dbReference type="InterPro" id="IPR050310">
    <property type="entry name" value="VPS10-sortilin"/>
</dbReference>
<dbReference type="RefSeq" id="WP_091542755.1">
    <property type="nucleotide sequence ID" value="NZ_FONY01000011.1"/>
</dbReference>
<dbReference type="EMBL" id="FONY01000011">
    <property type="protein sequence ID" value="SFE96081.1"/>
    <property type="molecule type" value="Genomic_DNA"/>
</dbReference>